<gene>
    <name evidence="2" type="ORF">B0I18_101521</name>
</gene>
<dbReference type="PROSITE" id="PS51257">
    <property type="entry name" value="PROKAR_LIPOPROTEIN"/>
    <property type="match status" value="1"/>
</dbReference>
<dbReference type="RefSeq" id="WP_146146632.1">
    <property type="nucleotide sequence ID" value="NZ_PYGD01000001.1"/>
</dbReference>
<evidence type="ECO:0000313" key="3">
    <source>
        <dbReference type="Proteomes" id="UP000240572"/>
    </source>
</evidence>
<protein>
    <recommendedName>
        <fullName evidence="4">Outer membrane protein with beta-barrel domain</fullName>
    </recommendedName>
</protein>
<evidence type="ECO:0008006" key="4">
    <source>
        <dbReference type="Google" id="ProtNLM"/>
    </source>
</evidence>
<feature type="signal peptide" evidence="1">
    <location>
        <begin position="1"/>
        <end position="26"/>
    </location>
</feature>
<keyword evidence="3" id="KW-1185">Reference proteome</keyword>
<dbReference type="Proteomes" id="UP000240572">
    <property type="component" value="Unassembled WGS sequence"/>
</dbReference>
<sequence>MKTYPLTILSGVLISLSTLYTSPGNAQSSLACYSSQPKNLTWAIGIRTGIAAEYDRSYSTNNESRRLDQSQQVFLQSYLSKHFVLELHSLRQTSTKDNRSFISQPGRHYSLATRKSQHLHNNISLNYLLPAFNERVQFGMGLGAGFLASFDQVREIYTTTASTEPIENHSNAFHADAPNLIFNISSNFKINRNLFASAQALYSNNPTTELEHITFNIGVGYYFY</sequence>
<accession>A0A2P8DAW7</accession>
<proteinExistence type="predicted"/>
<keyword evidence="1" id="KW-0732">Signal</keyword>
<name>A0A2P8DAW7_9BACT</name>
<dbReference type="EMBL" id="PYGD01000001">
    <property type="protein sequence ID" value="PSK94366.1"/>
    <property type="molecule type" value="Genomic_DNA"/>
</dbReference>
<organism evidence="2 3">
    <name type="scientific">Taibaiella chishuiensis</name>
    <dbReference type="NCBI Taxonomy" id="1434707"/>
    <lineage>
        <taxon>Bacteria</taxon>
        <taxon>Pseudomonadati</taxon>
        <taxon>Bacteroidota</taxon>
        <taxon>Chitinophagia</taxon>
        <taxon>Chitinophagales</taxon>
        <taxon>Chitinophagaceae</taxon>
        <taxon>Taibaiella</taxon>
    </lineage>
</organism>
<reference evidence="2 3" key="1">
    <citation type="submission" date="2018-03" db="EMBL/GenBank/DDBJ databases">
        <title>Genomic Encyclopedia of Type Strains, Phase III (KMG-III): the genomes of soil and plant-associated and newly described type strains.</title>
        <authorList>
            <person name="Whitman W."/>
        </authorList>
    </citation>
    <scope>NUCLEOTIDE SEQUENCE [LARGE SCALE GENOMIC DNA]</scope>
    <source>
        <strain evidence="2 3">CGMCC 1.12700</strain>
    </source>
</reference>
<dbReference type="Gene3D" id="2.40.160.20">
    <property type="match status" value="1"/>
</dbReference>
<feature type="chain" id="PRO_5015186482" description="Outer membrane protein with beta-barrel domain" evidence="1">
    <location>
        <begin position="27"/>
        <end position="224"/>
    </location>
</feature>
<evidence type="ECO:0000256" key="1">
    <source>
        <dbReference type="SAM" id="SignalP"/>
    </source>
</evidence>
<comment type="caution">
    <text evidence="2">The sequence shown here is derived from an EMBL/GenBank/DDBJ whole genome shotgun (WGS) entry which is preliminary data.</text>
</comment>
<dbReference type="AlphaFoldDB" id="A0A2P8DAW7"/>
<evidence type="ECO:0000313" key="2">
    <source>
        <dbReference type="EMBL" id="PSK94366.1"/>
    </source>
</evidence>